<sequence>MELLQSLLNVVTSLLSFLVEVANTLLPWTPLFAWIAFWLLAVNWLALWPVLFQRGGWIGVALLFAMVVLVWSVIAPPPDGVHHILGLNVSNITGKFAYTTALTFIAFLCGTAQLNGFCKSLIRFDEPALAEAHASHGDAHGHGDDHGHAAHLAVHHDHH</sequence>
<protein>
    <submittedName>
        <fullName evidence="2">Uncharacterized protein</fullName>
    </submittedName>
</protein>
<evidence type="ECO:0000256" key="1">
    <source>
        <dbReference type="SAM" id="Phobius"/>
    </source>
</evidence>
<dbReference type="OrthoDB" id="286412at2"/>
<keyword evidence="1" id="KW-0812">Transmembrane</keyword>
<feature type="transmembrane region" description="Helical" evidence="1">
    <location>
        <begin position="96"/>
        <end position="114"/>
    </location>
</feature>
<keyword evidence="3" id="KW-1185">Reference proteome</keyword>
<name>A0A517SB23_9PLAN</name>
<keyword evidence="1" id="KW-0472">Membrane</keyword>
<dbReference type="Proteomes" id="UP000315700">
    <property type="component" value="Chromosome"/>
</dbReference>
<evidence type="ECO:0000313" key="2">
    <source>
        <dbReference type="EMBL" id="QDT53304.1"/>
    </source>
</evidence>
<keyword evidence="1" id="KW-1133">Transmembrane helix</keyword>
<dbReference type="InParanoid" id="A0A517SB23"/>
<dbReference type="KEGG" id="ccos:Pan44_13200"/>
<dbReference type="EMBL" id="CP036271">
    <property type="protein sequence ID" value="QDT53304.1"/>
    <property type="molecule type" value="Genomic_DNA"/>
</dbReference>
<feature type="transmembrane region" description="Helical" evidence="1">
    <location>
        <begin position="57"/>
        <end position="76"/>
    </location>
</feature>
<feature type="transmembrane region" description="Helical" evidence="1">
    <location>
        <begin position="7"/>
        <end position="25"/>
    </location>
</feature>
<gene>
    <name evidence="2" type="ORF">Pan44_13200</name>
</gene>
<reference evidence="2 3" key="1">
    <citation type="submission" date="2019-02" db="EMBL/GenBank/DDBJ databases">
        <title>Deep-cultivation of Planctomycetes and their phenomic and genomic characterization uncovers novel biology.</title>
        <authorList>
            <person name="Wiegand S."/>
            <person name="Jogler M."/>
            <person name="Boedeker C."/>
            <person name="Pinto D."/>
            <person name="Vollmers J."/>
            <person name="Rivas-Marin E."/>
            <person name="Kohn T."/>
            <person name="Peeters S.H."/>
            <person name="Heuer A."/>
            <person name="Rast P."/>
            <person name="Oberbeckmann S."/>
            <person name="Bunk B."/>
            <person name="Jeske O."/>
            <person name="Meyerdierks A."/>
            <person name="Storesund J.E."/>
            <person name="Kallscheuer N."/>
            <person name="Luecker S."/>
            <person name="Lage O.M."/>
            <person name="Pohl T."/>
            <person name="Merkel B.J."/>
            <person name="Hornburger P."/>
            <person name="Mueller R.-W."/>
            <person name="Bruemmer F."/>
            <person name="Labrenz M."/>
            <person name="Spormann A.M."/>
            <person name="Op den Camp H."/>
            <person name="Overmann J."/>
            <person name="Amann R."/>
            <person name="Jetten M.S.M."/>
            <person name="Mascher T."/>
            <person name="Medema M.H."/>
            <person name="Devos D.P."/>
            <person name="Kaster A.-K."/>
            <person name="Ovreas L."/>
            <person name="Rohde M."/>
            <person name="Galperin M.Y."/>
            <person name="Jogler C."/>
        </authorList>
    </citation>
    <scope>NUCLEOTIDE SEQUENCE [LARGE SCALE GENOMIC DNA]</scope>
    <source>
        <strain evidence="2 3">Pan44</strain>
    </source>
</reference>
<evidence type="ECO:0000313" key="3">
    <source>
        <dbReference type="Proteomes" id="UP000315700"/>
    </source>
</evidence>
<dbReference type="AlphaFoldDB" id="A0A517SB23"/>
<proteinExistence type="predicted"/>
<dbReference type="RefSeq" id="WP_145028409.1">
    <property type="nucleotide sequence ID" value="NZ_CP036271.1"/>
</dbReference>
<feature type="transmembrane region" description="Helical" evidence="1">
    <location>
        <begin position="31"/>
        <end position="50"/>
    </location>
</feature>
<organism evidence="2 3">
    <name type="scientific">Caulifigura coniformis</name>
    <dbReference type="NCBI Taxonomy" id="2527983"/>
    <lineage>
        <taxon>Bacteria</taxon>
        <taxon>Pseudomonadati</taxon>
        <taxon>Planctomycetota</taxon>
        <taxon>Planctomycetia</taxon>
        <taxon>Planctomycetales</taxon>
        <taxon>Planctomycetaceae</taxon>
        <taxon>Caulifigura</taxon>
    </lineage>
</organism>
<accession>A0A517SB23</accession>